<feature type="zinc finger region" description="C3H1-type" evidence="4">
    <location>
        <begin position="88"/>
        <end position="115"/>
    </location>
</feature>
<dbReference type="InterPro" id="IPR000571">
    <property type="entry name" value="Znf_CCCH"/>
</dbReference>
<feature type="domain" description="C3H1-type" evidence="6">
    <location>
        <begin position="88"/>
        <end position="115"/>
    </location>
</feature>
<evidence type="ECO:0000256" key="5">
    <source>
        <dbReference type="SAM" id="MobiDB-lite"/>
    </source>
</evidence>
<keyword evidence="8" id="KW-1185">Reference proteome</keyword>
<feature type="compositionally biased region" description="Polar residues" evidence="5">
    <location>
        <begin position="204"/>
        <end position="229"/>
    </location>
</feature>
<dbReference type="PROSITE" id="PS50103">
    <property type="entry name" value="ZF_C3H1"/>
    <property type="match status" value="3"/>
</dbReference>
<feature type="domain" description="C3H1-type" evidence="6">
    <location>
        <begin position="9"/>
        <end position="38"/>
    </location>
</feature>
<feature type="zinc finger region" description="C3H1-type" evidence="4">
    <location>
        <begin position="40"/>
        <end position="66"/>
    </location>
</feature>
<feature type="domain" description="C3H1-type" evidence="6">
    <location>
        <begin position="40"/>
        <end position="66"/>
    </location>
</feature>
<keyword evidence="3 4" id="KW-0862">Zinc</keyword>
<reference evidence="7 8" key="1">
    <citation type="journal article" date="2023" name="bioRxiv">
        <title>Genome report: Whole genome sequence and annotation of Penstemon davidsonii.</title>
        <authorList>
            <person name="Ostevik K.L."/>
            <person name="Alabady M."/>
            <person name="Zhang M."/>
            <person name="Rausher M.D."/>
        </authorList>
    </citation>
    <scope>NUCLEOTIDE SEQUENCE [LARGE SCALE GENOMIC DNA]</scope>
    <source>
        <strain evidence="7">DNT005</strain>
        <tissue evidence="7">Whole leaf</tissue>
    </source>
</reference>
<dbReference type="SMART" id="SM00356">
    <property type="entry name" value="ZnF_C3H1"/>
    <property type="match status" value="3"/>
</dbReference>
<dbReference type="PANTHER" id="PTHR15725:SF0">
    <property type="entry name" value="ZINC FINGER CCCH DOMAIN-CONTAINING PROTEIN 32-LIKE"/>
    <property type="match status" value="1"/>
</dbReference>
<dbReference type="EMBL" id="JAYDYQ010002687">
    <property type="protein sequence ID" value="KAK4479178.1"/>
    <property type="molecule type" value="Genomic_DNA"/>
</dbReference>
<feature type="region of interest" description="Disordered" evidence="5">
    <location>
        <begin position="442"/>
        <end position="477"/>
    </location>
</feature>
<keyword evidence="2 4" id="KW-0863">Zinc-finger</keyword>
<dbReference type="Proteomes" id="UP001291926">
    <property type="component" value="Unassembled WGS sequence"/>
</dbReference>
<dbReference type="InterPro" id="IPR036855">
    <property type="entry name" value="Znf_CCCH_sf"/>
</dbReference>
<dbReference type="SUPFAM" id="SSF90229">
    <property type="entry name" value="CCCH zinc finger"/>
    <property type="match status" value="1"/>
</dbReference>
<evidence type="ECO:0000256" key="4">
    <source>
        <dbReference type="PROSITE-ProRule" id="PRU00723"/>
    </source>
</evidence>
<evidence type="ECO:0000259" key="6">
    <source>
        <dbReference type="PROSITE" id="PS50103"/>
    </source>
</evidence>
<feature type="region of interest" description="Disordered" evidence="5">
    <location>
        <begin position="141"/>
        <end position="246"/>
    </location>
</feature>
<accession>A0ABR0CPZ3</accession>
<evidence type="ECO:0000313" key="8">
    <source>
        <dbReference type="Proteomes" id="UP001291926"/>
    </source>
</evidence>
<proteinExistence type="predicted"/>
<evidence type="ECO:0000256" key="1">
    <source>
        <dbReference type="ARBA" id="ARBA00022723"/>
    </source>
</evidence>
<feature type="compositionally biased region" description="Polar residues" evidence="5">
    <location>
        <begin position="180"/>
        <end position="196"/>
    </location>
</feature>
<dbReference type="Gene3D" id="4.10.1000.10">
    <property type="entry name" value="Zinc finger, CCCH-type"/>
    <property type="match status" value="2"/>
</dbReference>
<evidence type="ECO:0000256" key="2">
    <source>
        <dbReference type="ARBA" id="ARBA00022771"/>
    </source>
</evidence>
<feature type="compositionally biased region" description="Basic and acidic residues" evidence="5">
    <location>
        <begin position="442"/>
        <end position="458"/>
    </location>
</feature>
<name>A0ABR0CPZ3_9LAMI</name>
<dbReference type="PANTHER" id="PTHR15725">
    <property type="entry name" value="ZN-FINGER, C-X8-C-X5-C-X3-H TYPE-CONTAINING"/>
    <property type="match status" value="1"/>
</dbReference>
<gene>
    <name evidence="7" type="ORF">RD792_014689</name>
</gene>
<sequence>MESMEEEWMKSNTDCVYFLASPLTCKKGIECEYRHSEIARLNPRDCWYWMVGNCPNPNCAFRHPPLDVPTDGSLECVNTNHQYAASLKKTNVPCYFFFNGFCSKGERCAFLHGPSDNANKESTKTVSVFVDRPGIEKIIAVTSDNGSGAPIETHAKPSGSSPQSRAGFEVKSEVDILQKSPENVSLQTAAKGSSDSLLEEDTTCRLNSSLPTKEFLQGTSHASTGLSSDDQVENHSEQEDCLESSPGFDVLVDDMEEELGYEEDPKGLLCEDGESNGLSMQHMGYHYEDVDFDILYPDEKLSFAHEGYRSCDHSDIDSPLVCAKEIPYHVRERGLELRLSQKRKFVQARQASGCMDLRDLLKNRRSINDHNQDCFSRTLKSYQTEERYRQPVLKRLRGRLVSKVVSNGIGSQIENENFLKSSNHQSKLGNSRVSRSWQHFKERRQSKQQHKTDVFRKESSRKRQSSEESLIFTGPKSLAQIREEKRKPKEIMNSCERIEPSMGTAVEEFQSPKSLTEILKEKRMLRSVVGDNNQ</sequence>
<dbReference type="Pfam" id="PF15663">
    <property type="entry name" value="zf-CCCH_3"/>
    <property type="match status" value="1"/>
</dbReference>
<dbReference type="Pfam" id="PF14608">
    <property type="entry name" value="zf-CCCH_2"/>
    <property type="match status" value="1"/>
</dbReference>
<evidence type="ECO:0000313" key="7">
    <source>
        <dbReference type="EMBL" id="KAK4479178.1"/>
    </source>
</evidence>
<dbReference type="InterPro" id="IPR041686">
    <property type="entry name" value="Znf-CCCH_3"/>
</dbReference>
<organism evidence="7 8">
    <name type="scientific">Penstemon davidsonii</name>
    <dbReference type="NCBI Taxonomy" id="160366"/>
    <lineage>
        <taxon>Eukaryota</taxon>
        <taxon>Viridiplantae</taxon>
        <taxon>Streptophyta</taxon>
        <taxon>Embryophyta</taxon>
        <taxon>Tracheophyta</taxon>
        <taxon>Spermatophyta</taxon>
        <taxon>Magnoliopsida</taxon>
        <taxon>eudicotyledons</taxon>
        <taxon>Gunneridae</taxon>
        <taxon>Pentapetalae</taxon>
        <taxon>asterids</taxon>
        <taxon>lamiids</taxon>
        <taxon>Lamiales</taxon>
        <taxon>Plantaginaceae</taxon>
        <taxon>Cheloneae</taxon>
        <taxon>Penstemon</taxon>
    </lineage>
</organism>
<feature type="zinc finger region" description="C3H1-type" evidence="4">
    <location>
        <begin position="9"/>
        <end position="38"/>
    </location>
</feature>
<evidence type="ECO:0000256" key="3">
    <source>
        <dbReference type="ARBA" id="ARBA00022833"/>
    </source>
</evidence>
<comment type="caution">
    <text evidence="7">The sequence shown here is derived from an EMBL/GenBank/DDBJ whole genome shotgun (WGS) entry which is preliminary data.</text>
</comment>
<keyword evidence="1 4" id="KW-0479">Metal-binding</keyword>
<protein>
    <recommendedName>
        <fullName evidence="6">C3H1-type domain-containing protein</fullName>
    </recommendedName>
</protein>